<feature type="compositionally biased region" description="Basic and acidic residues" evidence="1">
    <location>
        <begin position="238"/>
        <end position="250"/>
    </location>
</feature>
<evidence type="ECO:0000256" key="1">
    <source>
        <dbReference type="SAM" id="MobiDB-lite"/>
    </source>
</evidence>
<name>A0A0G4F018_9ALVE</name>
<feature type="region of interest" description="Disordered" evidence="1">
    <location>
        <begin position="157"/>
        <end position="267"/>
    </location>
</feature>
<dbReference type="EMBL" id="CDMZ01000011">
    <property type="protein sequence ID" value="CEM04435.1"/>
    <property type="molecule type" value="Genomic_DNA"/>
</dbReference>
<feature type="region of interest" description="Disordered" evidence="1">
    <location>
        <begin position="91"/>
        <end position="140"/>
    </location>
</feature>
<reference evidence="2" key="1">
    <citation type="submission" date="2014-11" db="EMBL/GenBank/DDBJ databases">
        <authorList>
            <person name="Otto D Thomas"/>
            <person name="Naeem Raeece"/>
        </authorList>
    </citation>
    <scope>NUCLEOTIDE SEQUENCE</scope>
</reference>
<dbReference type="VEuPathDB" id="CryptoDB:Cvel_2547"/>
<organism evidence="2">
    <name type="scientific">Chromera velia CCMP2878</name>
    <dbReference type="NCBI Taxonomy" id="1169474"/>
    <lineage>
        <taxon>Eukaryota</taxon>
        <taxon>Sar</taxon>
        <taxon>Alveolata</taxon>
        <taxon>Colpodellida</taxon>
        <taxon>Chromeraceae</taxon>
        <taxon>Chromera</taxon>
    </lineage>
</organism>
<accession>A0A0G4F018</accession>
<feature type="compositionally biased region" description="Basic and acidic residues" evidence="1">
    <location>
        <begin position="91"/>
        <end position="103"/>
    </location>
</feature>
<feature type="compositionally biased region" description="Basic and acidic residues" evidence="1">
    <location>
        <begin position="213"/>
        <end position="223"/>
    </location>
</feature>
<feature type="compositionally biased region" description="Gly residues" evidence="1">
    <location>
        <begin position="130"/>
        <end position="139"/>
    </location>
</feature>
<feature type="compositionally biased region" description="Polar residues" evidence="1">
    <location>
        <begin position="226"/>
        <end position="237"/>
    </location>
</feature>
<proteinExistence type="predicted"/>
<gene>
    <name evidence="2" type="ORF">Cvel_2547</name>
</gene>
<evidence type="ECO:0000313" key="2">
    <source>
        <dbReference type="EMBL" id="CEM04435.1"/>
    </source>
</evidence>
<feature type="compositionally biased region" description="Polar residues" evidence="1">
    <location>
        <begin position="197"/>
        <end position="212"/>
    </location>
</feature>
<protein>
    <submittedName>
        <fullName evidence="2">Uncharacterized protein</fullName>
    </submittedName>
</protein>
<sequence>MPIRASNSSFLSTLRARHPFSASCRGGPFIFGPPAQHRLFGSPHCGKVRRTSLRVRSWQKGLQKRMAVHRVPLLRTTAPCSICKCSEEKHPRPAELSEEKEKQNPAGGPTGLCRFGGTFQQEWGEPSGSSRGGGPGGGVQELDVELEQIAQRYGLQTQREAVGRGRKSGRVLVVPHLRTPTHPSSFESTNRHRNSNHADASHQSADGQSTSPKSKDQTSKGEEDTSSGGVATDTVETTSRDQTRRRDKDSPPLSGFHHARQAGRWCV</sequence>
<dbReference type="AlphaFoldDB" id="A0A0G4F018"/>